<evidence type="ECO:0000256" key="7">
    <source>
        <dbReference type="ARBA" id="ARBA00022989"/>
    </source>
</evidence>
<feature type="transmembrane region" description="Helical" evidence="9">
    <location>
        <begin position="169"/>
        <end position="191"/>
    </location>
</feature>
<dbReference type="GO" id="GO:0015153">
    <property type="term" value="F:rhamnose transmembrane transporter activity"/>
    <property type="evidence" value="ECO:0007669"/>
    <property type="project" value="InterPro"/>
</dbReference>
<reference evidence="10" key="1">
    <citation type="journal article" date="2014" name="Int. J. Syst. Evol. Microbiol.">
        <title>Complete genome sequence of Corynebacterium casei LMG S-19264T (=DSM 44701T), isolated from a smear-ripened cheese.</title>
        <authorList>
            <consortium name="US DOE Joint Genome Institute (JGI-PGF)"/>
            <person name="Walter F."/>
            <person name="Albersmeier A."/>
            <person name="Kalinowski J."/>
            <person name="Ruckert C."/>
        </authorList>
    </citation>
    <scope>NUCLEOTIDE SEQUENCE</scope>
    <source>
        <strain evidence="10">CGMCC 1.12997</strain>
    </source>
</reference>
<evidence type="ECO:0000256" key="1">
    <source>
        <dbReference type="ARBA" id="ARBA00022448"/>
    </source>
</evidence>
<evidence type="ECO:0000256" key="2">
    <source>
        <dbReference type="ARBA" id="ARBA00022475"/>
    </source>
</evidence>
<feature type="transmembrane region" description="Helical" evidence="9">
    <location>
        <begin position="131"/>
        <end position="149"/>
    </location>
</feature>
<feature type="transmembrane region" description="Helical" evidence="9">
    <location>
        <begin position="318"/>
        <end position="341"/>
    </location>
</feature>
<evidence type="ECO:0000313" key="11">
    <source>
        <dbReference type="Proteomes" id="UP000647241"/>
    </source>
</evidence>
<sequence length="342" mass="36306">MNISAGIAIASIAGVMNGLFPLPMKANKVWAWENNWLPFSFLSLALFPGIIAWYTVPQLLLACRHAHLADMAAAIACGVLVYTGSLLFGISIVYAGLTLSFALLVGSMNAVGILVPRLLFNRSLLGSTGDWLVLAGVALSTLSVVLGFLAGKWNRKTQVDVSQAPSKRILGSILAVLGGILSGFLPVAMAMPWEHRLFDSAIHYGSASSVGASNAVLSLILFGGAIPNCGYCIYLLWKNRTCRHYKINRSYLYWGLVLAMAILYSASVALWGMAISPSLLGALGSSVGWALFVGMIVLSSTAAGLFQGEWKQAGTSAWTALTGSLACLLSSMVLICIGNYYR</sequence>
<comment type="caution">
    <text evidence="10">The sequence shown here is derived from an EMBL/GenBank/DDBJ whole genome shotgun (WGS) entry which is preliminary data.</text>
</comment>
<feature type="transmembrane region" description="Helical" evidence="9">
    <location>
        <begin position="211"/>
        <end position="237"/>
    </location>
</feature>
<dbReference type="AlphaFoldDB" id="A0A917HRR6"/>
<keyword evidence="8 9" id="KW-0472">Membrane</keyword>
<keyword evidence="7 9" id="KW-1133">Transmembrane helix</keyword>
<keyword evidence="3" id="KW-0997">Cell inner membrane</keyword>
<dbReference type="Proteomes" id="UP000647241">
    <property type="component" value="Unassembled WGS sequence"/>
</dbReference>
<evidence type="ECO:0000256" key="5">
    <source>
        <dbReference type="ARBA" id="ARBA00022692"/>
    </source>
</evidence>
<evidence type="ECO:0000256" key="9">
    <source>
        <dbReference type="SAM" id="Phobius"/>
    </source>
</evidence>
<evidence type="ECO:0000256" key="4">
    <source>
        <dbReference type="ARBA" id="ARBA00022597"/>
    </source>
</evidence>
<keyword evidence="5 9" id="KW-0812">Transmembrane</keyword>
<accession>A0A917HRR6</accession>
<gene>
    <name evidence="10" type="ORF">GCM10011585_35230</name>
</gene>
<evidence type="ECO:0000256" key="6">
    <source>
        <dbReference type="ARBA" id="ARBA00022847"/>
    </source>
</evidence>
<keyword evidence="2" id="KW-1003">Cell membrane</keyword>
<feature type="transmembrane region" description="Helical" evidence="9">
    <location>
        <begin position="6"/>
        <end position="24"/>
    </location>
</feature>
<dbReference type="GO" id="GO:0015293">
    <property type="term" value="F:symporter activity"/>
    <property type="evidence" value="ECO:0007669"/>
    <property type="project" value="UniProtKB-KW"/>
</dbReference>
<feature type="transmembrane region" description="Helical" evidence="9">
    <location>
        <begin position="71"/>
        <end position="94"/>
    </location>
</feature>
<dbReference type="EMBL" id="BMGT01000004">
    <property type="protein sequence ID" value="GGG88117.1"/>
    <property type="molecule type" value="Genomic_DNA"/>
</dbReference>
<keyword evidence="11" id="KW-1185">Reference proteome</keyword>
<dbReference type="InterPro" id="IPR004673">
    <property type="entry name" value="L-rhamnose-proton_sym_RhaT"/>
</dbReference>
<evidence type="ECO:0000256" key="3">
    <source>
        <dbReference type="ARBA" id="ARBA00022519"/>
    </source>
</evidence>
<feature type="transmembrane region" description="Helical" evidence="9">
    <location>
        <begin position="36"/>
        <end position="56"/>
    </location>
</feature>
<organism evidence="10 11">
    <name type="scientific">Edaphobacter dinghuensis</name>
    <dbReference type="NCBI Taxonomy" id="1560005"/>
    <lineage>
        <taxon>Bacteria</taxon>
        <taxon>Pseudomonadati</taxon>
        <taxon>Acidobacteriota</taxon>
        <taxon>Terriglobia</taxon>
        <taxon>Terriglobales</taxon>
        <taxon>Acidobacteriaceae</taxon>
        <taxon>Edaphobacter</taxon>
    </lineage>
</organism>
<name>A0A917HRR6_9BACT</name>
<reference evidence="10" key="2">
    <citation type="submission" date="2020-09" db="EMBL/GenBank/DDBJ databases">
        <authorList>
            <person name="Sun Q."/>
            <person name="Zhou Y."/>
        </authorList>
    </citation>
    <scope>NUCLEOTIDE SEQUENCE</scope>
    <source>
        <strain evidence="10">CGMCC 1.12997</strain>
    </source>
</reference>
<feature type="transmembrane region" description="Helical" evidence="9">
    <location>
        <begin position="251"/>
        <end position="275"/>
    </location>
</feature>
<evidence type="ECO:0000313" key="10">
    <source>
        <dbReference type="EMBL" id="GGG88117.1"/>
    </source>
</evidence>
<dbReference type="GO" id="GO:0016020">
    <property type="term" value="C:membrane"/>
    <property type="evidence" value="ECO:0007669"/>
    <property type="project" value="InterPro"/>
</dbReference>
<keyword evidence="6" id="KW-0769">Symport</keyword>
<dbReference type="Pfam" id="PF06379">
    <property type="entry name" value="RhaT"/>
    <property type="match status" value="1"/>
</dbReference>
<protein>
    <submittedName>
        <fullName evidence="10">Sugar:proton symporter</fullName>
    </submittedName>
</protein>
<feature type="transmembrane region" description="Helical" evidence="9">
    <location>
        <begin position="287"/>
        <end position="306"/>
    </location>
</feature>
<dbReference type="RefSeq" id="WP_188555549.1">
    <property type="nucleotide sequence ID" value="NZ_BMGT01000004.1"/>
</dbReference>
<evidence type="ECO:0000256" key="8">
    <source>
        <dbReference type="ARBA" id="ARBA00023136"/>
    </source>
</evidence>
<proteinExistence type="predicted"/>
<keyword evidence="4" id="KW-0762">Sugar transport</keyword>
<keyword evidence="1" id="KW-0813">Transport</keyword>
<feature type="transmembrane region" description="Helical" evidence="9">
    <location>
        <begin position="101"/>
        <end position="119"/>
    </location>
</feature>